<dbReference type="PANTHER" id="PTHR33375:SF1">
    <property type="entry name" value="CHROMOSOME-PARTITIONING PROTEIN PARB-RELATED"/>
    <property type="match status" value="1"/>
</dbReference>
<evidence type="ECO:0000259" key="5">
    <source>
        <dbReference type="SMART" id="SM00470"/>
    </source>
</evidence>
<dbReference type="Gene3D" id="3.90.1530.30">
    <property type="match status" value="1"/>
</dbReference>
<dbReference type="SMART" id="SM00470">
    <property type="entry name" value="ParB"/>
    <property type="match status" value="1"/>
</dbReference>
<dbReference type="PANTHER" id="PTHR33375">
    <property type="entry name" value="CHROMOSOME-PARTITIONING PROTEIN PARB-RELATED"/>
    <property type="match status" value="1"/>
</dbReference>
<proteinExistence type="inferred from homology"/>
<dbReference type="Proteomes" id="UP000317369">
    <property type="component" value="Chromosome"/>
</dbReference>
<comment type="similarity">
    <text evidence="1">Belongs to the ParB family.</text>
</comment>
<dbReference type="Pfam" id="PF02195">
    <property type="entry name" value="ParB_N"/>
    <property type="match status" value="1"/>
</dbReference>
<dbReference type="EMBL" id="CP036425">
    <property type="protein sequence ID" value="QDU35544.1"/>
    <property type="molecule type" value="Genomic_DNA"/>
</dbReference>
<keyword evidence="2" id="KW-0159">Chromosome partition</keyword>
<feature type="compositionally biased region" description="Basic and acidic residues" evidence="4">
    <location>
        <begin position="78"/>
        <end position="91"/>
    </location>
</feature>
<dbReference type="FunFam" id="1.10.10.2830:FF:000001">
    <property type="entry name" value="Chromosome partitioning protein ParB"/>
    <property type="match status" value="1"/>
</dbReference>
<evidence type="ECO:0000256" key="2">
    <source>
        <dbReference type="ARBA" id="ARBA00022829"/>
    </source>
</evidence>
<dbReference type="CDD" id="cd16393">
    <property type="entry name" value="SPO0J_N"/>
    <property type="match status" value="1"/>
</dbReference>
<dbReference type="GO" id="GO:0007059">
    <property type="term" value="P:chromosome segregation"/>
    <property type="evidence" value="ECO:0007669"/>
    <property type="project" value="UniProtKB-KW"/>
</dbReference>
<dbReference type="FunFam" id="3.90.1530.30:FF:000001">
    <property type="entry name" value="Chromosome partitioning protein ParB"/>
    <property type="match status" value="1"/>
</dbReference>
<feature type="region of interest" description="Disordered" evidence="4">
    <location>
        <begin position="1"/>
        <end position="91"/>
    </location>
</feature>
<dbReference type="InterPro" id="IPR036086">
    <property type="entry name" value="ParB/Sulfiredoxin_sf"/>
</dbReference>
<evidence type="ECO:0000256" key="4">
    <source>
        <dbReference type="SAM" id="MobiDB-lite"/>
    </source>
</evidence>
<dbReference type="NCBIfam" id="TIGR00180">
    <property type="entry name" value="parB_part"/>
    <property type="match status" value="1"/>
</dbReference>
<dbReference type="InterPro" id="IPR041468">
    <property type="entry name" value="HTH_ParB/Spo0J"/>
</dbReference>
<dbReference type="InterPro" id="IPR004437">
    <property type="entry name" value="ParB/RepB/Spo0J"/>
</dbReference>
<keyword evidence="7" id="KW-1185">Reference proteome</keyword>
<feature type="domain" description="ParB-like N-terminal" evidence="5">
    <location>
        <begin position="171"/>
        <end position="266"/>
    </location>
</feature>
<dbReference type="Gene3D" id="1.10.10.2830">
    <property type="match status" value="1"/>
</dbReference>
<dbReference type="RefSeq" id="WP_145081050.1">
    <property type="nucleotide sequence ID" value="NZ_CP036425.1"/>
</dbReference>
<gene>
    <name evidence="6" type="primary">parB</name>
    <name evidence="6" type="ORF">KS4_36270</name>
</gene>
<dbReference type="GO" id="GO:0003677">
    <property type="term" value="F:DNA binding"/>
    <property type="evidence" value="ECO:0007669"/>
    <property type="project" value="UniProtKB-KW"/>
</dbReference>
<sequence>MAAKKRASRLGRGLSSLMAKPVDVKPPVDPTEEKTSEIQNDDVALAVEVKQGGVEEDGGEKVSRGAQELPTQEVKSVAAKEEKTKQGGDVAEKVAESAPVVEVGVVKMVSANEIIEAEGAAENIAAGKGEKVVEAVKEEVVRKLVEVASDDEEPVGPQQNVGEKGGDMGLRYLAVSEIVPNRYQPRQEFDERALGALSESIKKDGLMQPIIVRAMEEADEEGHRFELVAGERRWRAAQLAGLDVMPGFVRELDDEQLAEWALVENLQREDLNPIERAEAFKRLAEVFSLSHSDVAERVGVERATVTNHLRLLKLCDDVRAMLRRGDLSMGQARALAGIEDEGIQLAMAKKAVAEAWSVRRMEMEVRKLARGQGGDGDAKEKEAGDDEAKVRKAAQMADLEKHLAEQLSTKIKIRPGRKKGSGTLSIEFYSLDQFDDLIGRMGVKFE</sequence>
<dbReference type="InterPro" id="IPR057240">
    <property type="entry name" value="ParB_dimer_C"/>
</dbReference>
<reference evidence="6 7" key="1">
    <citation type="submission" date="2019-02" db="EMBL/GenBank/DDBJ databases">
        <title>Deep-cultivation of Planctomycetes and their phenomic and genomic characterization uncovers novel biology.</title>
        <authorList>
            <person name="Wiegand S."/>
            <person name="Jogler M."/>
            <person name="Boedeker C."/>
            <person name="Pinto D."/>
            <person name="Vollmers J."/>
            <person name="Rivas-Marin E."/>
            <person name="Kohn T."/>
            <person name="Peeters S.H."/>
            <person name="Heuer A."/>
            <person name="Rast P."/>
            <person name="Oberbeckmann S."/>
            <person name="Bunk B."/>
            <person name="Jeske O."/>
            <person name="Meyerdierks A."/>
            <person name="Storesund J.E."/>
            <person name="Kallscheuer N."/>
            <person name="Luecker S."/>
            <person name="Lage O.M."/>
            <person name="Pohl T."/>
            <person name="Merkel B.J."/>
            <person name="Hornburger P."/>
            <person name="Mueller R.-W."/>
            <person name="Bruemmer F."/>
            <person name="Labrenz M."/>
            <person name="Spormann A.M."/>
            <person name="Op den Camp H."/>
            <person name="Overmann J."/>
            <person name="Amann R."/>
            <person name="Jetten M.S.M."/>
            <person name="Mascher T."/>
            <person name="Medema M.H."/>
            <person name="Devos D.P."/>
            <person name="Kaster A.-K."/>
            <person name="Ovreas L."/>
            <person name="Rohde M."/>
            <person name="Galperin M.Y."/>
            <person name="Jogler C."/>
        </authorList>
    </citation>
    <scope>NUCLEOTIDE SEQUENCE [LARGE SCALE GENOMIC DNA]</scope>
    <source>
        <strain evidence="6 7">KS4</strain>
    </source>
</reference>
<dbReference type="KEGG" id="pcor:KS4_36270"/>
<dbReference type="InterPro" id="IPR003115">
    <property type="entry name" value="ParB_N"/>
</dbReference>
<evidence type="ECO:0000256" key="1">
    <source>
        <dbReference type="ARBA" id="ARBA00006295"/>
    </source>
</evidence>
<dbReference type="OrthoDB" id="9802051at2"/>
<dbReference type="Pfam" id="PF17762">
    <property type="entry name" value="HTH_ParB"/>
    <property type="match status" value="1"/>
</dbReference>
<evidence type="ECO:0000313" key="7">
    <source>
        <dbReference type="Proteomes" id="UP000317369"/>
    </source>
</evidence>
<dbReference type="Pfam" id="PF23552">
    <property type="entry name" value="ParB_C"/>
    <property type="match status" value="1"/>
</dbReference>
<dbReference type="SUPFAM" id="SSF110849">
    <property type="entry name" value="ParB/Sulfiredoxin"/>
    <property type="match status" value="1"/>
</dbReference>
<dbReference type="InterPro" id="IPR050336">
    <property type="entry name" value="Chromosome_partition/occlusion"/>
</dbReference>
<dbReference type="GO" id="GO:0005694">
    <property type="term" value="C:chromosome"/>
    <property type="evidence" value="ECO:0007669"/>
    <property type="project" value="TreeGrafter"/>
</dbReference>
<evidence type="ECO:0000313" key="6">
    <source>
        <dbReference type="EMBL" id="QDU35544.1"/>
    </source>
</evidence>
<protein>
    <submittedName>
        <fullName evidence="6">Putative chromosome-partitioning protein ParB</fullName>
    </submittedName>
</protein>
<accession>A0A517YZA7</accession>
<evidence type="ECO:0000256" key="3">
    <source>
        <dbReference type="ARBA" id="ARBA00023125"/>
    </source>
</evidence>
<name>A0A517YZA7_9BACT</name>
<dbReference type="SUPFAM" id="SSF109709">
    <property type="entry name" value="KorB DNA-binding domain-like"/>
    <property type="match status" value="1"/>
</dbReference>
<dbReference type="AlphaFoldDB" id="A0A517YZA7"/>
<keyword evidence="3" id="KW-0238">DNA-binding</keyword>
<organism evidence="6 7">
    <name type="scientific">Poriferisphaera corsica</name>
    <dbReference type="NCBI Taxonomy" id="2528020"/>
    <lineage>
        <taxon>Bacteria</taxon>
        <taxon>Pseudomonadati</taxon>
        <taxon>Planctomycetota</taxon>
        <taxon>Phycisphaerae</taxon>
        <taxon>Phycisphaerales</taxon>
        <taxon>Phycisphaeraceae</taxon>
        <taxon>Poriferisphaera</taxon>
    </lineage>
</organism>